<dbReference type="PANTHER" id="PTHR22648:SF0">
    <property type="entry name" value="TRANSCRIPTION TERMINATION_ANTITERMINATION PROTEIN NUSA"/>
    <property type="match status" value="1"/>
</dbReference>
<keyword evidence="2 6" id="KW-0963">Cytoplasm</keyword>
<dbReference type="PANTHER" id="PTHR22648">
    <property type="entry name" value="TRANSCRIPTION TERMINATION FACTOR NUSA"/>
    <property type="match status" value="1"/>
</dbReference>
<reference evidence="9 10" key="1">
    <citation type="submission" date="2011-10" db="EMBL/GenBank/DDBJ databases">
        <title>The Improved High-Quality Draft genome of Methanoplanus limicola DSM 2279.</title>
        <authorList>
            <consortium name="US DOE Joint Genome Institute (JGI-PGF)"/>
            <person name="Lucas S."/>
            <person name="Copeland A."/>
            <person name="Lapidus A."/>
            <person name="Glavina del Rio T."/>
            <person name="Dalin E."/>
            <person name="Tice H."/>
            <person name="Bruce D."/>
            <person name="Goodwin L."/>
            <person name="Pitluck S."/>
            <person name="Peters L."/>
            <person name="Mikhailova N."/>
            <person name="Lu M."/>
            <person name="Kyrpides N."/>
            <person name="Mavromatis K."/>
            <person name="Ivanova N."/>
            <person name="Markowitz V."/>
            <person name="Cheng J.-F."/>
            <person name="Hugenholtz P."/>
            <person name="Woyke T."/>
            <person name="Wu D."/>
            <person name="Wirth R."/>
            <person name="Brambilla E.-M."/>
            <person name="Klenk H.-P."/>
            <person name="Eisen J.A."/>
        </authorList>
    </citation>
    <scope>NUCLEOTIDE SEQUENCE [LARGE SCALE GENOMIC DNA]</scope>
    <source>
        <strain evidence="9 10">DSM 2279</strain>
    </source>
</reference>
<dbReference type="InterPro" id="IPR030842">
    <property type="entry name" value="TF_NusA_bacterial"/>
</dbReference>
<comment type="similarity">
    <text evidence="6">Belongs to the NusA family.</text>
</comment>
<keyword evidence="10" id="KW-1185">Reference proteome</keyword>
<evidence type="ECO:0000313" key="10">
    <source>
        <dbReference type="Proteomes" id="UP000005741"/>
    </source>
</evidence>
<dbReference type="GO" id="GO:0006353">
    <property type="term" value="P:DNA-templated transcription termination"/>
    <property type="evidence" value="ECO:0007669"/>
    <property type="project" value="UniProtKB-UniRule"/>
</dbReference>
<dbReference type="PROSITE" id="PS50084">
    <property type="entry name" value="KH_TYPE_1"/>
    <property type="match status" value="1"/>
</dbReference>
<feature type="domain" description="K Homology" evidence="8">
    <location>
        <begin position="32"/>
        <end position="98"/>
    </location>
</feature>
<evidence type="ECO:0000256" key="3">
    <source>
        <dbReference type="ARBA" id="ARBA00022884"/>
    </source>
</evidence>
<keyword evidence="3 7" id="KW-0694">RNA-binding</keyword>
<name>H1YWS7_9EURY</name>
<dbReference type="Gene3D" id="3.30.300.20">
    <property type="match status" value="2"/>
</dbReference>
<comment type="function">
    <text evidence="6">Participates in transcription termination.</text>
</comment>
<evidence type="ECO:0000259" key="8">
    <source>
        <dbReference type="SMART" id="SM00322"/>
    </source>
</evidence>
<dbReference type="GO" id="GO:0003723">
    <property type="term" value="F:RNA binding"/>
    <property type="evidence" value="ECO:0007669"/>
    <property type="project" value="UniProtKB-UniRule"/>
</dbReference>
<dbReference type="InterPro" id="IPR015946">
    <property type="entry name" value="KH_dom-like_a/b"/>
</dbReference>
<dbReference type="GO" id="GO:0031564">
    <property type="term" value="P:transcription antitermination"/>
    <property type="evidence" value="ECO:0007669"/>
    <property type="project" value="InterPro"/>
</dbReference>
<proteinExistence type="inferred from homology"/>
<dbReference type="OrthoDB" id="4116at2157"/>
<dbReference type="InterPro" id="IPR010212">
    <property type="entry name" value="NusA_arc"/>
</dbReference>
<accession>H1YWS7</accession>
<evidence type="ECO:0000256" key="4">
    <source>
        <dbReference type="ARBA" id="ARBA00023015"/>
    </source>
</evidence>
<organism evidence="9 10">
    <name type="scientific">Methanoplanus limicola DSM 2279</name>
    <dbReference type="NCBI Taxonomy" id="937775"/>
    <lineage>
        <taxon>Archaea</taxon>
        <taxon>Methanobacteriati</taxon>
        <taxon>Methanobacteriota</taxon>
        <taxon>Stenosarchaea group</taxon>
        <taxon>Methanomicrobia</taxon>
        <taxon>Methanomicrobiales</taxon>
        <taxon>Methanomicrobiaceae</taxon>
        <taxon>Methanoplanus</taxon>
    </lineage>
</organism>
<dbReference type="HAMAP" id="MF_00945_A">
    <property type="entry name" value="NusA_A"/>
    <property type="match status" value="1"/>
</dbReference>
<evidence type="ECO:0000256" key="5">
    <source>
        <dbReference type="ARBA" id="ARBA00023163"/>
    </source>
</evidence>
<evidence type="ECO:0000256" key="7">
    <source>
        <dbReference type="PROSITE-ProRule" id="PRU00117"/>
    </source>
</evidence>
<keyword evidence="4 6" id="KW-0805">Transcription regulation</keyword>
<dbReference type="InterPro" id="IPR004044">
    <property type="entry name" value="KH_dom_type_2"/>
</dbReference>
<evidence type="ECO:0000256" key="1">
    <source>
        <dbReference type="ARBA" id="ARBA00022472"/>
    </source>
</evidence>
<dbReference type="Proteomes" id="UP000005741">
    <property type="component" value="Chromosome"/>
</dbReference>
<dbReference type="STRING" id="937775.Metlim_2783"/>
<dbReference type="NCBIfam" id="TIGR01952">
    <property type="entry name" value="nusA_arch"/>
    <property type="match status" value="1"/>
</dbReference>
<dbReference type="InParanoid" id="H1YWS7"/>
<keyword evidence="1 6" id="KW-0806">Transcription termination</keyword>
<dbReference type="SMART" id="SM00322">
    <property type="entry name" value="KH"/>
    <property type="match status" value="1"/>
</dbReference>
<dbReference type="InterPro" id="IPR004087">
    <property type="entry name" value="KH_dom"/>
</dbReference>
<evidence type="ECO:0000256" key="6">
    <source>
        <dbReference type="HAMAP-Rule" id="MF_00945"/>
    </source>
</evidence>
<sequence>MQSLLGFKERRYIEELRIITRSTALDCVIDEPFDRIIYVIKKGDMGIAIGKNGANIKKLQKVLGRRIEMVEHDEDICSFVSNVLKPAVVKDLCEDEGGNVMISVVSRSDLGIAIGKGGCNVEKARILIQRYFGKSIGEIRLVPEVKCED</sequence>
<evidence type="ECO:0000313" key="9">
    <source>
        <dbReference type="EMBL" id="EHQ36818.1"/>
    </source>
</evidence>
<dbReference type="InterPro" id="IPR009019">
    <property type="entry name" value="KH_sf_prok-type"/>
</dbReference>
<evidence type="ECO:0000256" key="2">
    <source>
        <dbReference type="ARBA" id="ARBA00022490"/>
    </source>
</evidence>
<dbReference type="EMBL" id="CM001436">
    <property type="protein sequence ID" value="EHQ36818.1"/>
    <property type="molecule type" value="Genomic_DNA"/>
</dbReference>
<dbReference type="RefSeq" id="WP_004079467.1">
    <property type="nucleotide sequence ID" value="NZ_CM001436.1"/>
</dbReference>
<dbReference type="SUPFAM" id="SSF54814">
    <property type="entry name" value="Prokaryotic type KH domain (KH-domain type II)"/>
    <property type="match status" value="2"/>
</dbReference>
<dbReference type="HOGENOM" id="CLU_131906_0_0_2"/>
<gene>
    <name evidence="6" type="primary">nusA</name>
    <name evidence="9" type="ORF">Metlim_2783</name>
</gene>
<protein>
    <recommendedName>
        <fullName evidence="6">Probable transcription termination protein NusA</fullName>
    </recommendedName>
</protein>
<keyword evidence="5 6" id="KW-0804">Transcription</keyword>
<dbReference type="AlphaFoldDB" id="H1YWS7"/>
<dbReference type="Pfam" id="PF07650">
    <property type="entry name" value="KH_2"/>
    <property type="match status" value="1"/>
</dbReference>
<comment type="subcellular location">
    <subcellularLocation>
        <location evidence="6">Cytoplasm</location>
    </subcellularLocation>
</comment>
<dbReference type="GO" id="GO:0005829">
    <property type="term" value="C:cytosol"/>
    <property type="evidence" value="ECO:0007669"/>
    <property type="project" value="TreeGrafter"/>
</dbReference>